<evidence type="ECO:0000313" key="1">
    <source>
        <dbReference type="EMBL" id="CEG39703.1"/>
    </source>
</evidence>
<dbReference type="GeneID" id="36404994"/>
<dbReference type="RefSeq" id="XP_024576072.1">
    <property type="nucleotide sequence ID" value="XM_024725279.1"/>
</dbReference>
<dbReference type="EMBL" id="CCYD01000435">
    <property type="protein sequence ID" value="CEG39703.1"/>
    <property type="molecule type" value="Genomic_DNA"/>
</dbReference>
<evidence type="ECO:0000313" key="2">
    <source>
        <dbReference type="Proteomes" id="UP000054928"/>
    </source>
</evidence>
<accession>A0A0P1AFT3</accession>
<keyword evidence="2" id="KW-1185">Reference proteome</keyword>
<dbReference type="AlphaFoldDB" id="A0A0P1AFT3"/>
<name>A0A0P1AFT3_PLAHL</name>
<proteinExistence type="predicted"/>
<organism evidence="1 2">
    <name type="scientific">Plasmopara halstedii</name>
    <name type="common">Downy mildew of sunflower</name>
    <dbReference type="NCBI Taxonomy" id="4781"/>
    <lineage>
        <taxon>Eukaryota</taxon>
        <taxon>Sar</taxon>
        <taxon>Stramenopiles</taxon>
        <taxon>Oomycota</taxon>
        <taxon>Peronosporomycetes</taxon>
        <taxon>Peronosporales</taxon>
        <taxon>Peronosporaceae</taxon>
        <taxon>Plasmopara</taxon>
    </lineage>
</organism>
<dbReference type="Proteomes" id="UP000054928">
    <property type="component" value="Unassembled WGS sequence"/>
</dbReference>
<reference evidence="2" key="1">
    <citation type="submission" date="2014-09" db="EMBL/GenBank/DDBJ databases">
        <authorList>
            <person name="Sharma Rahul"/>
            <person name="Thines Marco"/>
        </authorList>
    </citation>
    <scope>NUCLEOTIDE SEQUENCE [LARGE SCALE GENOMIC DNA]</scope>
</reference>
<protein>
    <submittedName>
        <fullName evidence="1">Uncharacterized protein</fullName>
    </submittedName>
</protein>
<sequence>MGWQLNWANKALVPREYDSISHLGVLMLAVRFHLTPGSFDVGCTIPSHTWEF</sequence>